<dbReference type="InterPro" id="IPR024534">
    <property type="entry name" value="JetD_C"/>
</dbReference>
<sequence>MTTPSLRFPESVRQQLRKRFAARRGQWLGGGDAWPMVIALGNPSENDAACQIDHLRAWIDAWRQHLHSGTLEWRERRWRDLGTQRLPARLVLAAPDEVAAWLGETDRWRSARERFQRLCRTWPALYDLLPRHYNMLADYPDADFERLVSLLDGLSAHPRSFLYPRQLPIAGLDSKWLEQRRGLVTELAAALHGVDPKGKDLYAVCGLRPMPDMVRMRLLDPALRQRLGGLGDISAPVEQLAELALPLRWVFIVENLQTGLAFEDLPDTVVIMGLGYGIDRIARFQWLERSRCYYWGDIDTHGFAILHRARSHLPQLASLLMDQQTLLAHKSLWVEEKQPHGADRLPRLTDDEQALYRGLKENRWGFKVRLEQERIAWPRAWECIRRCIGLAQN</sequence>
<dbReference type="AlphaFoldDB" id="A0AA41UI85"/>
<evidence type="ECO:0000313" key="3">
    <source>
        <dbReference type="EMBL" id="MCJ8499799.1"/>
    </source>
</evidence>
<dbReference type="RefSeq" id="WP_246903306.1">
    <property type="nucleotide sequence ID" value="NZ_JALJRB010000003.1"/>
</dbReference>
<gene>
    <name evidence="3" type="ORF">MRX98_04375</name>
</gene>
<comment type="caution">
    <text evidence="3">The sequence shown here is derived from an EMBL/GenBank/DDBJ whole genome shotgun (WGS) entry which is preliminary data.</text>
</comment>
<organism evidence="3 4">
    <name type="scientific">Desulfatitalea alkaliphila</name>
    <dbReference type="NCBI Taxonomy" id="2929485"/>
    <lineage>
        <taxon>Bacteria</taxon>
        <taxon>Pseudomonadati</taxon>
        <taxon>Thermodesulfobacteriota</taxon>
        <taxon>Desulfobacteria</taxon>
        <taxon>Desulfobacterales</taxon>
        <taxon>Desulfosarcinaceae</taxon>
        <taxon>Desulfatitalea</taxon>
    </lineage>
</organism>
<proteinExistence type="predicted"/>
<accession>A0AA41UI85</accession>
<reference evidence="3" key="1">
    <citation type="submission" date="2022-04" db="EMBL/GenBank/DDBJ databases">
        <title>Desulfatitalea alkaliphila sp. nov., a novel anaerobic sulfate-reducing bacterium isolated from terrestrial mud volcano, Taman Peninsula, Russia.</title>
        <authorList>
            <person name="Khomyakova M.A."/>
            <person name="Merkel A.Y."/>
            <person name="Slobodkin A.I."/>
        </authorList>
    </citation>
    <scope>NUCLEOTIDE SEQUENCE</scope>
    <source>
        <strain evidence="3">M08but</strain>
    </source>
</reference>
<name>A0AA41UI85_9BACT</name>
<dbReference type="Pfam" id="PF11795">
    <property type="entry name" value="DUF3322"/>
    <property type="match status" value="1"/>
</dbReference>
<feature type="domain" description="DUF3322" evidence="2">
    <location>
        <begin position="9"/>
        <end position="187"/>
    </location>
</feature>
<protein>
    <submittedName>
        <fullName evidence="3">DUF2220 family protein</fullName>
    </submittedName>
</protein>
<dbReference type="Pfam" id="PF09983">
    <property type="entry name" value="JetD_C"/>
    <property type="match status" value="1"/>
</dbReference>
<evidence type="ECO:0000259" key="2">
    <source>
        <dbReference type="Pfam" id="PF11795"/>
    </source>
</evidence>
<evidence type="ECO:0000259" key="1">
    <source>
        <dbReference type="Pfam" id="PF09983"/>
    </source>
</evidence>
<dbReference type="EMBL" id="JALJRB010000003">
    <property type="protein sequence ID" value="MCJ8499799.1"/>
    <property type="molecule type" value="Genomic_DNA"/>
</dbReference>
<dbReference type="InterPro" id="IPR014544">
    <property type="entry name" value="UCP028408"/>
</dbReference>
<feature type="domain" description="Wadjet protein JetD C-terminal" evidence="1">
    <location>
        <begin position="206"/>
        <end position="382"/>
    </location>
</feature>
<evidence type="ECO:0000313" key="4">
    <source>
        <dbReference type="Proteomes" id="UP001165427"/>
    </source>
</evidence>
<dbReference type="InterPro" id="IPR024537">
    <property type="entry name" value="DUF3322"/>
</dbReference>
<dbReference type="PIRSF" id="PIRSF028408">
    <property type="entry name" value="UCP028408"/>
    <property type="match status" value="1"/>
</dbReference>
<dbReference type="Proteomes" id="UP001165427">
    <property type="component" value="Unassembled WGS sequence"/>
</dbReference>
<keyword evidence="4" id="KW-1185">Reference proteome</keyword>